<evidence type="ECO:0000256" key="5">
    <source>
        <dbReference type="ARBA" id="ARBA00023136"/>
    </source>
</evidence>
<dbReference type="Pfam" id="PF12634">
    <property type="entry name" value="Inp1"/>
    <property type="match status" value="1"/>
</dbReference>
<feature type="region of interest" description="Disordered" evidence="6">
    <location>
        <begin position="572"/>
        <end position="594"/>
    </location>
</feature>
<accession>A0AA91T1B3</accession>
<comment type="caution">
    <text evidence="7">The sequence shown here is derived from an EMBL/GenBank/DDBJ whole genome shotgun (WGS) entry which is preliminary data.</text>
</comment>
<feature type="compositionally biased region" description="Basic residues" evidence="6">
    <location>
        <begin position="19"/>
        <end position="32"/>
    </location>
</feature>
<feature type="compositionally biased region" description="Polar residues" evidence="6">
    <location>
        <begin position="574"/>
        <end position="585"/>
    </location>
</feature>
<dbReference type="KEGG" id="clus:A9F13_09g00374"/>
<protein>
    <recommendedName>
        <fullName evidence="4">Inheritance of peroxisomes protein 1</fullName>
    </recommendedName>
</protein>
<proteinExistence type="inferred from homology"/>
<evidence type="ECO:0000313" key="7">
    <source>
        <dbReference type="EMBL" id="OVF08118.1"/>
    </source>
</evidence>
<comment type="subcellular location">
    <subcellularLocation>
        <location evidence="2">Peroxisome membrane</location>
        <topology evidence="2">Peripheral membrane protein</topology>
    </subcellularLocation>
</comment>
<evidence type="ECO:0000256" key="1">
    <source>
        <dbReference type="ARBA" id="ARBA00003594"/>
    </source>
</evidence>
<dbReference type="AlphaFoldDB" id="A0AA91T1B3"/>
<feature type="region of interest" description="Disordered" evidence="6">
    <location>
        <begin position="443"/>
        <end position="478"/>
    </location>
</feature>
<reference evidence="7 8" key="1">
    <citation type="submission" date="2017-04" db="EMBL/GenBank/DDBJ databases">
        <title>Draft genome of the yeast Clavispora lusitaniae type strain CBS 6936.</title>
        <authorList>
            <person name="Durrens P."/>
            <person name="Klopp C."/>
            <person name="Biteau N."/>
            <person name="Fitton-Ouhabi V."/>
            <person name="Dementhon K."/>
            <person name="Accoceberry I."/>
            <person name="Sherman D.J."/>
            <person name="Noel T."/>
        </authorList>
    </citation>
    <scope>NUCLEOTIDE SEQUENCE [LARGE SCALE GENOMIC DNA]</scope>
    <source>
        <strain evidence="7 8">CBS 6936</strain>
    </source>
</reference>
<evidence type="ECO:0000256" key="3">
    <source>
        <dbReference type="ARBA" id="ARBA00010707"/>
    </source>
</evidence>
<feature type="region of interest" description="Disordered" evidence="6">
    <location>
        <begin position="1"/>
        <end position="73"/>
    </location>
</feature>
<name>A0AA91T1B3_CLALS</name>
<dbReference type="InterPro" id="IPR024758">
    <property type="entry name" value="Inp1"/>
</dbReference>
<keyword evidence="5" id="KW-0472">Membrane</keyword>
<dbReference type="Proteomes" id="UP000195602">
    <property type="component" value="Unassembled WGS sequence"/>
</dbReference>
<feature type="region of interest" description="Disordered" evidence="6">
    <location>
        <begin position="490"/>
        <end position="514"/>
    </location>
</feature>
<gene>
    <name evidence="7" type="ORF">A9F13_09g00374</name>
</gene>
<comment type="similarity">
    <text evidence="3">Belongs to the INP1 family.</text>
</comment>
<evidence type="ECO:0000256" key="6">
    <source>
        <dbReference type="SAM" id="MobiDB-lite"/>
    </source>
</evidence>
<evidence type="ECO:0000256" key="4">
    <source>
        <dbReference type="ARBA" id="ARBA00021397"/>
    </source>
</evidence>
<comment type="function">
    <text evidence="1">Required for peroxisome inheritance.</text>
</comment>
<dbReference type="GO" id="GO:0005780">
    <property type="term" value="C:extrinsic component of intraperoxisomal membrane"/>
    <property type="evidence" value="ECO:0007669"/>
    <property type="project" value="InterPro"/>
</dbReference>
<dbReference type="GO" id="GO:0045033">
    <property type="term" value="P:peroxisome inheritance"/>
    <property type="evidence" value="ECO:0007669"/>
    <property type="project" value="InterPro"/>
</dbReference>
<sequence length="625" mass="70607">MASDPFPDEPVASHEKAPEKKKKRRPRKKKNAVTKDGQSKSADIALDPPPLPEQSVPMSPRKQTLLRHQKSNLSEDEPLFLSEVKELKKNRRPLTQNHMPRSENEKFNVLLASYPMDDRTTIFRAPFARIVVYHEQVPDSGINASSGTLLGHGEFTIFQLHNGDITYLACGPSFVYPLLRKLKILRVSRSHFILPLVNPQRYWKMEVVSQEDAVLEELEKVFQKFVNYTSLFLVSSPVDDGEKYEKEQESADSHAGHVQLSMPDMFPLRGSNEQTEYPISPHASSPNFQAKGNQFTPFFNNIPESPPSVPVSPNQFHLYDSKVPISPSRSPNLEHDHFGLLSHPNAYMPIQTKLTKPLVKKANNAQIANPYHHTSQQSDSSSMDSLLDEYEENVSMTRSINYNGSRMPSRTASFVSISHHPLNNYARGNVLILPERSVAGSIIGDKNKHEDDGVFPTTSLSQYNRNRRNSQNGLSRRSSVSELYTSVSNWMDPSTNGPKLSHSRSNYTLASRQSNRPINVKDTYQDIYRSITSHNVAALAGREKNSETLPEPKYPSGDSYYSKLLVTDQFSRKPVSTKTQANTKSTSERLNRRSSRISSSDVYNLISRKEEKIEASSGIGRFFGW</sequence>
<dbReference type="EMBL" id="LYUB02000009">
    <property type="protein sequence ID" value="OVF08118.1"/>
    <property type="molecule type" value="Genomic_DNA"/>
</dbReference>
<organism evidence="7 8">
    <name type="scientific">Clavispora lusitaniae</name>
    <name type="common">Candida lusitaniae</name>
    <dbReference type="NCBI Taxonomy" id="36911"/>
    <lineage>
        <taxon>Eukaryota</taxon>
        <taxon>Fungi</taxon>
        <taxon>Dikarya</taxon>
        <taxon>Ascomycota</taxon>
        <taxon>Saccharomycotina</taxon>
        <taxon>Pichiomycetes</taxon>
        <taxon>Metschnikowiaceae</taxon>
        <taxon>Clavispora</taxon>
    </lineage>
</organism>
<evidence type="ECO:0000313" key="8">
    <source>
        <dbReference type="Proteomes" id="UP000195602"/>
    </source>
</evidence>
<evidence type="ECO:0000256" key="2">
    <source>
        <dbReference type="ARBA" id="ARBA00004421"/>
    </source>
</evidence>